<dbReference type="PIRSF" id="PIRSF036979">
    <property type="entry name" value="Arginase"/>
    <property type="match status" value="1"/>
</dbReference>
<sequence length="259" mass="28319">LIDYGKTDSDPLEHVHQTLQTLVQNALSDGLVPICLGGGNDQSAANGMGWINYWRTRNAPDGGKRKLVTINVDAHLDVRPLIYNPGEPHSYGLAHSGSPFLQLVEATSGVEDFKLIEFASQGQQCAAAHVDYVIQHGGQIVWLSELGEPHQSRCIRNNSSGAVKRLRQILEQCIETDSRVFFSFDMDAICASDCPGVSCPSPIGLTASEALGLCYEAGKCPMVDLMDLSEFNPRIESSQTGRLLINMIYHFLLGYAERP</sequence>
<dbReference type="PANTHER" id="PTHR11358:SF26">
    <property type="entry name" value="GUANIDINO ACID HYDROLASE, MITOCHONDRIAL"/>
    <property type="match status" value="1"/>
</dbReference>
<dbReference type="PANTHER" id="PTHR11358">
    <property type="entry name" value="ARGINASE/AGMATINASE"/>
    <property type="match status" value="1"/>
</dbReference>
<evidence type="ECO:0000256" key="1">
    <source>
        <dbReference type="ARBA" id="ARBA00009227"/>
    </source>
</evidence>
<dbReference type="AlphaFoldDB" id="A0A183B0A8"/>
<dbReference type="GO" id="GO:0033389">
    <property type="term" value="P:putrescine biosynthetic process from arginine, via agmatine"/>
    <property type="evidence" value="ECO:0007669"/>
    <property type="project" value="TreeGrafter"/>
</dbReference>
<dbReference type="InterPro" id="IPR006035">
    <property type="entry name" value="Ureohydrolase"/>
</dbReference>
<keyword evidence="3 4" id="KW-0378">Hydrolase</keyword>
<dbReference type="PROSITE" id="PS51409">
    <property type="entry name" value="ARGINASE_2"/>
    <property type="match status" value="1"/>
</dbReference>
<evidence type="ECO:0000313" key="5">
    <source>
        <dbReference type="WBParaSite" id="ECPE_0001267901-mRNA-1"/>
    </source>
</evidence>
<evidence type="ECO:0000256" key="4">
    <source>
        <dbReference type="RuleBase" id="RU003684"/>
    </source>
</evidence>
<proteinExistence type="inferred from homology"/>
<dbReference type="GO" id="GO:0046872">
    <property type="term" value="F:metal ion binding"/>
    <property type="evidence" value="ECO:0007669"/>
    <property type="project" value="UniProtKB-KW"/>
</dbReference>
<dbReference type="Gene3D" id="3.40.800.10">
    <property type="entry name" value="Ureohydrolase domain"/>
    <property type="match status" value="1"/>
</dbReference>
<organism evidence="5">
    <name type="scientific">Echinostoma caproni</name>
    <dbReference type="NCBI Taxonomy" id="27848"/>
    <lineage>
        <taxon>Eukaryota</taxon>
        <taxon>Metazoa</taxon>
        <taxon>Spiralia</taxon>
        <taxon>Lophotrochozoa</taxon>
        <taxon>Platyhelminthes</taxon>
        <taxon>Trematoda</taxon>
        <taxon>Digenea</taxon>
        <taxon>Plagiorchiida</taxon>
        <taxon>Echinostomata</taxon>
        <taxon>Echinostomatoidea</taxon>
        <taxon>Echinostomatidae</taxon>
        <taxon>Echinostoma</taxon>
    </lineage>
</organism>
<protein>
    <submittedName>
        <fullName evidence="5">Arginase</fullName>
    </submittedName>
</protein>
<name>A0A183B0A8_9TREM</name>
<reference evidence="5" key="1">
    <citation type="submission" date="2016-06" db="UniProtKB">
        <authorList>
            <consortium name="WormBaseParasite"/>
        </authorList>
    </citation>
    <scope>IDENTIFICATION</scope>
</reference>
<keyword evidence="2" id="KW-0479">Metal-binding</keyword>
<dbReference type="InterPro" id="IPR023696">
    <property type="entry name" value="Ureohydrolase_dom_sf"/>
</dbReference>
<dbReference type="PROSITE" id="PS01053">
    <property type="entry name" value="ARGINASE_1"/>
    <property type="match status" value="1"/>
</dbReference>
<dbReference type="GO" id="GO:0008783">
    <property type="term" value="F:agmatinase activity"/>
    <property type="evidence" value="ECO:0007669"/>
    <property type="project" value="TreeGrafter"/>
</dbReference>
<comment type="similarity">
    <text evidence="1">Belongs to the arginase family. Agmatinase subfamily.</text>
</comment>
<accession>A0A183B0A8</accession>
<dbReference type="Pfam" id="PF00491">
    <property type="entry name" value="Arginase"/>
    <property type="match status" value="1"/>
</dbReference>
<dbReference type="WBParaSite" id="ECPE_0001267901-mRNA-1">
    <property type="protein sequence ID" value="ECPE_0001267901-mRNA-1"/>
    <property type="gene ID" value="ECPE_0001267901"/>
</dbReference>
<dbReference type="InterPro" id="IPR020855">
    <property type="entry name" value="Ureohydrolase_Mn_BS"/>
</dbReference>
<dbReference type="SUPFAM" id="SSF52768">
    <property type="entry name" value="Arginase/deacetylase"/>
    <property type="match status" value="1"/>
</dbReference>
<evidence type="ECO:0000256" key="2">
    <source>
        <dbReference type="ARBA" id="ARBA00022723"/>
    </source>
</evidence>
<evidence type="ECO:0000256" key="3">
    <source>
        <dbReference type="ARBA" id="ARBA00022801"/>
    </source>
</evidence>